<reference evidence="2" key="1">
    <citation type="submission" date="2023-04" db="EMBL/GenBank/DDBJ databases">
        <authorList>
            <person name="Vijverberg K."/>
            <person name="Xiong W."/>
            <person name="Schranz E."/>
        </authorList>
    </citation>
    <scope>NUCLEOTIDE SEQUENCE</scope>
</reference>
<keyword evidence="3" id="KW-1185">Reference proteome</keyword>
<feature type="compositionally biased region" description="Polar residues" evidence="1">
    <location>
        <begin position="164"/>
        <end position="176"/>
    </location>
</feature>
<feature type="region of interest" description="Disordered" evidence="1">
    <location>
        <begin position="20"/>
        <end position="126"/>
    </location>
</feature>
<proteinExistence type="predicted"/>
<feature type="region of interest" description="Disordered" evidence="1">
    <location>
        <begin position="164"/>
        <end position="201"/>
    </location>
</feature>
<organism evidence="2 3">
    <name type="scientific">Lactuca saligna</name>
    <name type="common">Willowleaf lettuce</name>
    <dbReference type="NCBI Taxonomy" id="75948"/>
    <lineage>
        <taxon>Eukaryota</taxon>
        <taxon>Viridiplantae</taxon>
        <taxon>Streptophyta</taxon>
        <taxon>Embryophyta</taxon>
        <taxon>Tracheophyta</taxon>
        <taxon>Spermatophyta</taxon>
        <taxon>Magnoliopsida</taxon>
        <taxon>eudicotyledons</taxon>
        <taxon>Gunneridae</taxon>
        <taxon>Pentapetalae</taxon>
        <taxon>asterids</taxon>
        <taxon>campanulids</taxon>
        <taxon>Asterales</taxon>
        <taxon>Asteraceae</taxon>
        <taxon>Cichorioideae</taxon>
        <taxon>Cichorieae</taxon>
        <taxon>Lactucinae</taxon>
        <taxon>Lactuca</taxon>
    </lineage>
</organism>
<feature type="compositionally biased region" description="Basic and acidic residues" evidence="1">
    <location>
        <begin position="34"/>
        <end position="45"/>
    </location>
</feature>
<sequence length="377" mass="41060">MKLTASGFCPLTPQMQALIAEVDKPKMGGQKGSKMGEKKTTDKEGPSATVKSTTKRKTKTVPSTSSPKKRKQPARKRKSPTPSESESLESESQSVDRNEQEPPIRNEEEESARNKDATSNPEVTPIYNDIFISPPCSPKHTTIPITIAPFPHPVSNKPQSTIPLSTPLYTDSTVPPKTSREPVVSVNTSDAGAKTSGFTSSHISPPISPIYRADPDMIYGDDEDDLAGFTFSLITIRAASDDEASITKGQLKAINEKLDSLLQACKPSSSDEYSQASVKYILEILTKEHSYNREKMNKVVDASTSVCKETTKKVDKLISYAIAFMKTFQSSFETNTTGANEEIANVGSSLKIERSKLQEVQTGITSDHKAFKSSISS</sequence>
<name>A0AA35YME3_LACSI</name>
<feature type="compositionally biased region" description="Basic residues" evidence="1">
    <location>
        <begin position="67"/>
        <end position="79"/>
    </location>
</feature>
<evidence type="ECO:0000313" key="2">
    <source>
        <dbReference type="EMBL" id="CAI9276629.1"/>
    </source>
</evidence>
<evidence type="ECO:0000256" key="1">
    <source>
        <dbReference type="SAM" id="MobiDB-lite"/>
    </source>
</evidence>
<gene>
    <name evidence="2" type="ORF">LSALG_LOCUS16598</name>
</gene>
<dbReference type="Proteomes" id="UP001177003">
    <property type="component" value="Chromosome 3"/>
</dbReference>
<dbReference type="EMBL" id="OX465079">
    <property type="protein sequence ID" value="CAI9276629.1"/>
    <property type="molecule type" value="Genomic_DNA"/>
</dbReference>
<feature type="compositionally biased region" description="Basic and acidic residues" evidence="1">
    <location>
        <begin position="94"/>
        <end position="116"/>
    </location>
</feature>
<dbReference type="AlphaFoldDB" id="A0AA35YME3"/>
<evidence type="ECO:0000313" key="3">
    <source>
        <dbReference type="Proteomes" id="UP001177003"/>
    </source>
</evidence>
<protein>
    <submittedName>
        <fullName evidence="2">Uncharacterized protein</fullName>
    </submittedName>
</protein>
<accession>A0AA35YME3</accession>